<reference evidence="1 2" key="1">
    <citation type="submission" date="2019-01" db="EMBL/GenBank/DDBJ databases">
        <authorList>
            <person name="Sayadi A."/>
        </authorList>
    </citation>
    <scope>NUCLEOTIDE SEQUENCE [LARGE SCALE GENOMIC DNA]</scope>
</reference>
<dbReference type="EMBL" id="CAACVG010011988">
    <property type="protein sequence ID" value="VEN59348.1"/>
    <property type="molecule type" value="Genomic_DNA"/>
</dbReference>
<gene>
    <name evidence="1" type="ORF">CALMAC_LOCUS17390</name>
</gene>
<dbReference type="AlphaFoldDB" id="A0A653DJ22"/>
<accession>A0A653DJ22</accession>
<dbReference type="Proteomes" id="UP000410492">
    <property type="component" value="Unassembled WGS sequence"/>
</dbReference>
<evidence type="ECO:0000313" key="2">
    <source>
        <dbReference type="Proteomes" id="UP000410492"/>
    </source>
</evidence>
<evidence type="ECO:0000313" key="1">
    <source>
        <dbReference type="EMBL" id="VEN59348.1"/>
    </source>
</evidence>
<proteinExistence type="predicted"/>
<organism evidence="1 2">
    <name type="scientific">Callosobruchus maculatus</name>
    <name type="common">Southern cowpea weevil</name>
    <name type="synonym">Pulse bruchid</name>
    <dbReference type="NCBI Taxonomy" id="64391"/>
    <lineage>
        <taxon>Eukaryota</taxon>
        <taxon>Metazoa</taxon>
        <taxon>Ecdysozoa</taxon>
        <taxon>Arthropoda</taxon>
        <taxon>Hexapoda</taxon>
        <taxon>Insecta</taxon>
        <taxon>Pterygota</taxon>
        <taxon>Neoptera</taxon>
        <taxon>Endopterygota</taxon>
        <taxon>Coleoptera</taxon>
        <taxon>Polyphaga</taxon>
        <taxon>Cucujiformia</taxon>
        <taxon>Chrysomeloidea</taxon>
        <taxon>Chrysomelidae</taxon>
        <taxon>Bruchinae</taxon>
        <taxon>Bruchini</taxon>
        <taxon>Callosobruchus</taxon>
    </lineage>
</organism>
<protein>
    <submittedName>
        <fullName evidence="1">Uncharacterized protein</fullName>
    </submittedName>
</protein>
<sequence length="39" mass="4144">MEGQDPIEQCDLALLASPIHKKRTDASLPVCIAAGGRHT</sequence>
<keyword evidence="2" id="KW-1185">Reference proteome</keyword>
<name>A0A653DJ22_CALMS</name>